<evidence type="ECO:0000313" key="3">
    <source>
        <dbReference type="EMBL" id="NOK34273.1"/>
    </source>
</evidence>
<evidence type="ECO:0000259" key="2">
    <source>
        <dbReference type="Pfam" id="PF13240"/>
    </source>
</evidence>
<keyword evidence="1" id="KW-0812">Transmembrane</keyword>
<dbReference type="Pfam" id="PF13240">
    <property type="entry name" value="Zn_Ribbon_1"/>
    <property type="match status" value="1"/>
</dbReference>
<reference evidence="3 4" key="1">
    <citation type="submission" date="2020-05" db="EMBL/GenBank/DDBJ databases">
        <authorList>
            <person name="Whitworth D."/>
        </authorList>
    </citation>
    <scope>NUCLEOTIDE SEQUENCE [LARGE SCALE GENOMIC DNA]</scope>
    <source>
        <strain evidence="3 4">AB043B</strain>
    </source>
</reference>
<dbReference type="InterPro" id="IPR024422">
    <property type="entry name" value="Protein_unknown_function_OB"/>
</dbReference>
<sequence>MALVKCRECGNDVATSAAACPKCGAPVRRQLLTTRNILLAFCALGMCYVGSCVVLNLAETPGRRLKTTAVAEELKQVDIGPLLREYGANELQADANYRGRIIQTNGWVDSLGRDAFDSIYLVLSSARGSEPTSLQCQVDKEQLPRVAKLTPGARITIRGRVDGLSLRNVMVSNCELISTP</sequence>
<gene>
    <name evidence="3" type="ORF">HMI49_13810</name>
</gene>
<feature type="domain" description="Zinc-ribbon" evidence="2">
    <location>
        <begin position="5"/>
        <end position="27"/>
    </location>
</feature>
<dbReference type="Pfam" id="PF12869">
    <property type="entry name" value="tRNA_anti-like"/>
    <property type="match status" value="1"/>
</dbReference>
<dbReference type="InterPro" id="IPR026870">
    <property type="entry name" value="Zinc_ribbon_dom"/>
</dbReference>
<dbReference type="AlphaFoldDB" id="A0A7Y4KI80"/>
<evidence type="ECO:0000256" key="1">
    <source>
        <dbReference type="SAM" id="Phobius"/>
    </source>
</evidence>
<feature type="transmembrane region" description="Helical" evidence="1">
    <location>
        <begin position="37"/>
        <end position="58"/>
    </location>
</feature>
<comment type="caution">
    <text evidence="3">The sequence shown here is derived from an EMBL/GenBank/DDBJ whole genome shotgun (WGS) entry which is preliminary data.</text>
</comment>
<protein>
    <recommendedName>
        <fullName evidence="2">Zinc-ribbon domain-containing protein</fullName>
    </recommendedName>
</protein>
<dbReference type="Proteomes" id="UP000563426">
    <property type="component" value="Unassembled WGS sequence"/>
</dbReference>
<proteinExistence type="predicted"/>
<name>A0A7Y4KI80_9BACT</name>
<dbReference type="EMBL" id="JABFJV010000064">
    <property type="protein sequence ID" value="NOK34273.1"/>
    <property type="molecule type" value="Genomic_DNA"/>
</dbReference>
<keyword evidence="4" id="KW-1185">Reference proteome</keyword>
<keyword evidence="1" id="KW-1133">Transmembrane helix</keyword>
<evidence type="ECO:0000313" key="4">
    <source>
        <dbReference type="Proteomes" id="UP000563426"/>
    </source>
</evidence>
<dbReference type="RefSeq" id="WP_171435235.1">
    <property type="nucleotide sequence ID" value="NZ_JABFJV010000064.1"/>
</dbReference>
<organism evidence="3 4">
    <name type="scientific">Corallococcus exercitus</name>
    <dbReference type="NCBI Taxonomy" id="2316736"/>
    <lineage>
        <taxon>Bacteria</taxon>
        <taxon>Pseudomonadati</taxon>
        <taxon>Myxococcota</taxon>
        <taxon>Myxococcia</taxon>
        <taxon>Myxococcales</taxon>
        <taxon>Cystobacterineae</taxon>
        <taxon>Myxococcaceae</taxon>
        <taxon>Corallococcus</taxon>
    </lineage>
</organism>
<accession>A0A7Y4KI80</accession>
<keyword evidence="1" id="KW-0472">Membrane</keyword>